<dbReference type="SUPFAM" id="SSF56801">
    <property type="entry name" value="Acetyl-CoA synthetase-like"/>
    <property type="match status" value="1"/>
</dbReference>
<evidence type="ECO:0000259" key="4">
    <source>
        <dbReference type="PROSITE" id="PS50075"/>
    </source>
</evidence>
<evidence type="ECO:0000256" key="3">
    <source>
        <dbReference type="SAM" id="MobiDB-lite"/>
    </source>
</evidence>
<dbReference type="InterPro" id="IPR020845">
    <property type="entry name" value="AMP-binding_CS"/>
</dbReference>
<proteinExistence type="predicted"/>
<dbReference type="SUPFAM" id="SSF51735">
    <property type="entry name" value="NAD(P)-binding Rossmann-fold domains"/>
    <property type="match status" value="1"/>
</dbReference>
<feature type="domain" description="Carrier" evidence="4">
    <location>
        <begin position="623"/>
        <end position="703"/>
    </location>
</feature>
<reference evidence="5 6" key="1">
    <citation type="submission" date="2016-09" db="EMBL/GenBank/DDBJ databases">
        <title>Streptomyces rubrolavendulae MJM4426 Genome sequencing and assembly.</title>
        <authorList>
            <person name="Kim J.-G."/>
        </authorList>
    </citation>
    <scope>NUCLEOTIDE SEQUENCE [LARGE SCALE GENOMIC DNA]</scope>
    <source>
        <strain evidence="5 6">MJM4426</strain>
    </source>
</reference>
<dbReference type="InterPro" id="IPR036291">
    <property type="entry name" value="NAD(P)-bd_dom_sf"/>
</dbReference>
<sequence>MSPEHTRHTPIPGEPTAAPAAPAPSAPSARPPAADADGRGRPHAAAGGRERRRDTTLSELFEAQARKTPDAPALTWHGGRWSYAELRLRAHRAAHRLRERGVREGEAVALLLPRSPEAVAAVLGVLHAGAVFLPVDPSHPATRVRHVLGDASVRHVVAGADVPDALLHGRQRHAPADLAHEWPPAPVDARRRAPGDPAYIIYTSGSTGRPKAVVCTHRGLLRVAVDTPELRPDSGDRVLATTNPTFDVSCWELFGTLLNGACLHLADTGTLLSTDALAELLEERRITTMWLSAGLFHQHARARPGMFAPLRRLVAGGDTLNPSAVRAVLRHGRPGRFLNGYGPTENTVFSTVHRIERLAADAASVPIGRPVAGTVAHVVGPDGEPAAPGERGELWLGGDGVAAGYLGDAEKTARHFVPDRFAGAGGPAGSRLYRTGDVVSLREDGVLEFHGRRDRQVKLRGYRVELDEVEAALTEHPEVTGAAVGVIGEGAGRRLAAVVTTDTPAGHAGHAEQTEHAEHAEHAGRAGRAGRAEQGERTEQAGRAEQAGQAEEAQRAGRAEGGALPDRVRAYARDTLPAHMVPARLAVAGELPLTSSGKTDRRRLLHLLERQDGRRAGRDSGPAPAGRDERRTAAVWRRALDVDEVPADADFFALGGTSLRATQVAAAVRRLFGLPPERGRELVRALLDDPTLESFTRRVREMEAEGHTAGPGAQPAVDFAREAAPPDLPRLGALAAGGPRTPRTVFLTGATGFLGVHLIDQLVRRGVRRVHCLVRAGGEAQAMSRLASRMRRHGVDPPPSRAG</sequence>
<dbReference type="PROSITE" id="PS00455">
    <property type="entry name" value="AMP_BINDING"/>
    <property type="match status" value="1"/>
</dbReference>
<evidence type="ECO:0000256" key="2">
    <source>
        <dbReference type="ARBA" id="ARBA00022553"/>
    </source>
</evidence>
<keyword evidence="6" id="KW-1185">Reference proteome</keyword>
<dbReference type="Gene3D" id="3.40.50.720">
    <property type="entry name" value="NAD(P)-binding Rossmann-like Domain"/>
    <property type="match status" value="1"/>
</dbReference>
<dbReference type="GO" id="GO:0044550">
    <property type="term" value="P:secondary metabolite biosynthetic process"/>
    <property type="evidence" value="ECO:0007669"/>
    <property type="project" value="TreeGrafter"/>
</dbReference>
<dbReference type="GO" id="GO:0031177">
    <property type="term" value="F:phosphopantetheine binding"/>
    <property type="evidence" value="ECO:0007669"/>
    <property type="project" value="TreeGrafter"/>
</dbReference>
<dbReference type="InterPro" id="IPR000873">
    <property type="entry name" value="AMP-dep_synth/lig_dom"/>
</dbReference>
<dbReference type="SUPFAM" id="SSF47336">
    <property type="entry name" value="ACP-like"/>
    <property type="match status" value="1"/>
</dbReference>
<dbReference type="KEGG" id="srn:A4G23_04550"/>
<dbReference type="Pfam" id="PF07993">
    <property type="entry name" value="NAD_binding_4"/>
    <property type="match status" value="1"/>
</dbReference>
<evidence type="ECO:0000313" key="5">
    <source>
        <dbReference type="EMBL" id="AOT61661.1"/>
    </source>
</evidence>
<dbReference type="GO" id="GO:0043041">
    <property type="term" value="P:amino acid activation for nonribosomal peptide biosynthetic process"/>
    <property type="evidence" value="ECO:0007669"/>
    <property type="project" value="TreeGrafter"/>
</dbReference>
<protein>
    <submittedName>
        <fullName evidence="5">Tyrocidine synthase 3</fullName>
    </submittedName>
</protein>
<dbReference type="Pfam" id="PF00550">
    <property type="entry name" value="PP-binding"/>
    <property type="match status" value="1"/>
</dbReference>
<feature type="region of interest" description="Disordered" evidence="3">
    <location>
        <begin position="1"/>
        <end position="55"/>
    </location>
</feature>
<dbReference type="Proteomes" id="UP000095349">
    <property type="component" value="Chromosome"/>
</dbReference>
<dbReference type="InterPro" id="IPR009081">
    <property type="entry name" value="PP-bd_ACP"/>
</dbReference>
<dbReference type="EMBL" id="CP017316">
    <property type="protein sequence ID" value="AOT61661.1"/>
    <property type="molecule type" value="Genomic_DNA"/>
</dbReference>
<dbReference type="GO" id="GO:0005737">
    <property type="term" value="C:cytoplasm"/>
    <property type="evidence" value="ECO:0007669"/>
    <property type="project" value="TreeGrafter"/>
</dbReference>
<dbReference type="Gene3D" id="3.40.50.980">
    <property type="match status" value="2"/>
</dbReference>
<feature type="compositionally biased region" description="Basic and acidic residues" evidence="3">
    <location>
        <begin position="509"/>
        <end position="542"/>
    </location>
</feature>
<keyword evidence="1" id="KW-0596">Phosphopantetheine</keyword>
<dbReference type="Pfam" id="PF00501">
    <property type="entry name" value="AMP-binding"/>
    <property type="match status" value="1"/>
</dbReference>
<evidence type="ECO:0000313" key="6">
    <source>
        <dbReference type="Proteomes" id="UP000095349"/>
    </source>
</evidence>
<accession>A0A1D8G883</accession>
<dbReference type="InterPro" id="IPR010071">
    <property type="entry name" value="AA_adenyl_dom"/>
</dbReference>
<dbReference type="AlphaFoldDB" id="A0A1D8G883"/>
<feature type="compositionally biased region" description="Low complexity" evidence="3">
    <location>
        <begin position="26"/>
        <end position="35"/>
    </location>
</feature>
<dbReference type="InterPro" id="IPR036736">
    <property type="entry name" value="ACP-like_sf"/>
</dbReference>
<dbReference type="InterPro" id="IPR013120">
    <property type="entry name" value="FAR_NAD-bd"/>
</dbReference>
<dbReference type="GeneID" id="33065676"/>
<dbReference type="Gene3D" id="1.10.1200.10">
    <property type="entry name" value="ACP-like"/>
    <property type="match status" value="1"/>
</dbReference>
<dbReference type="PANTHER" id="PTHR45527:SF1">
    <property type="entry name" value="FATTY ACID SYNTHASE"/>
    <property type="match status" value="1"/>
</dbReference>
<feature type="region of interest" description="Disordered" evidence="3">
    <location>
        <begin position="504"/>
        <end position="562"/>
    </location>
</feature>
<dbReference type="NCBIfam" id="TIGR01733">
    <property type="entry name" value="AA-adenyl-dom"/>
    <property type="match status" value="1"/>
</dbReference>
<organism evidence="5 6">
    <name type="scientific">Streptomyces rubrolavendulae</name>
    <dbReference type="NCBI Taxonomy" id="285473"/>
    <lineage>
        <taxon>Bacteria</taxon>
        <taxon>Bacillati</taxon>
        <taxon>Actinomycetota</taxon>
        <taxon>Actinomycetes</taxon>
        <taxon>Kitasatosporales</taxon>
        <taxon>Streptomycetaceae</taxon>
        <taxon>Streptomyces</taxon>
    </lineage>
</organism>
<keyword evidence="2" id="KW-0597">Phosphoprotein</keyword>
<dbReference type="PATRIC" id="fig|285473.5.peg.4784"/>
<dbReference type="RefSeq" id="WP_069978513.1">
    <property type="nucleotide sequence ID" value="NZ_CP017316.1"/>
</dbReference>
<dbReference type="OrthoDB" id="2472181at2"/>
<dbReference type="Gene3D" id="2.30.38.10">
    <property type="entry name" value="Luciferase, Domain 3"/>
    <property type="match status" value="1"/>
</dbReference>
<dbReference type="STRING" id="285473.A4G23_04550"/>
<dbReference type="Gene3D" id="3.30.300.30">
    <property type="match status" value="1"/>
</dbReference>
<gene>
    <name evidence="5" type="primary">tycC_4</name>
    <name evidence="5" type="ORF">A4G23_04550</name>
</gene>
<dbReference type="PROSITE" id="PS50075">
    <property type="entry name" value="CARRIER"/>
    <property type="match status" value="1"/>
</dbReference>
<dbReference type="InterPro" id="IPR045851">
    <property type="entry name" value="AMP-bd_C_sf"/>
</dbReference>
<name>A0A1D8G883_9ACTN</name>
<evidence type="ECO:0000256" key="1">
    <source>
        <dbReference type="ARBA" id="ARBA00022450"/>
    </source>
</evidence>
<dbReference type="PANTHER" id="PTHR45527">
    <property type="entry name" value="NONRIBOSOMAL PEPTIDE SYNTHETASE"/>
    <property type="match status" value="1"/>
</dbReference>
<feature type="region of interest" description="Disordered" evidence="3">
    <location>
        <begin position="610"/>
        <end position="631"/>
    </location>
</feature>